<dbReference type="EMBL" id="JAAGOA010000004">
    <property type="protein sequence ID" value="NEE00033.1"/>
    <property type="molecule type" value="Genomic_DNA"/>
</dbReference>
<gene>
    <name evidence="2 4" type="primary">rbfA</name>
    <name evidence="4" type="ORF">G1H10_07600</name>
</gene>
<feature type="region of interest" description="Disordered" evidence="3">
    <location>
        <begin position="120"/>
        <end position="182"/>
    </location>
</feature>
<dbReference type="AlphaFoldDB" id="A0A6L9S4X8"/>
<comment type="subunit">
    <text evidence="2">Monomer. Binds 30S ribosomal subunits, but not 50S ribosomal subunits or 70S ribosomes.</text>
</comment>
<name>A0A6L9S4X8_9ACTN</name>
<dbReference type="PROSITE" id="PS01319">
    <property type="entry name" value="RBFA"/>
    <property type="match status" value="1"/>
</dbReference>
<comment type="similarity">
    <text evidence="2">Belongs to the RbfA family.</text>
</comment>
<sequence>MADPGRARKLADRIREIAAETLERRVKDPRLGFVTVTDARVTGDLREATVFYTVYGDDSDRAATAVALERVRGLVRSEVGRQTGIRFTPTVDFVADAIPQNAAHIEDLLRSARASDEQVAQAAAAAEYAGDPDPYRVREDDEDDDAESAAGGSVVDGSAADESDADASAAGRPTSGETDDRA</sequence>
<keyword evidence="5" id="KW-1185">Reference proteome</keyword>
<dbReference type="Pfam" id="PF02033">
    <property type="entry name" value="RBFA"/>
    <property type="match status" value="1"/>
</dbReference>
<evidence type="ECO:0000313" key="4">
    <source>
        <dbReference type="EMBL" id="NEE00033.1"/>
    </source>
</evidence>
<reference evidence="4 5" key="1">
    <citation type="submission" date="2020-02" db="EMBL/GenBank/DDBJ databases">
        <authorList>
            <person name="Li X.-J."/>
            <person name="Han X.-M."/>
        </authorList>
    </citation>
    <scope>NUCLEOTIDE SEQUENCE [LARGE SCALE GENOMIC DNA]</scope>
    <source>
        <strain evidence="4 5">CCTCC AB 2017055</strain>
    </source>
</reference>
<evidence type="ECO:0000313" key="5">
    <source>
        <dbReference type="Proteomes" id="UP000475214"/>
    </source>
</evidence>
<protein>
    <recommendedName>
        <fullName evidence="2">Ribosome-binding factor A</fullName>
    </recommendedName>
</protein>
<evidence type="ECO:0000256" key="2">
    <source>
        <dbReference type="HAMAP-Rule" id="MF_00003"/>
    </source>
</evidence>
<dbReference type="PANTHER" id="PTHR33515">
    <property type="entry name" value="RIBOSOME-BINDING FACTOR A, CHLOROPLASTIC-RELATED"/>
    <property type="match status" value="1"/>
</dbReference>
<dbReference type="GO" id="GO:0043024">
    <property type="term" value="F:ribosomal small subunit binding"/>
    <property type="evidence" value="ECO:0007669"/>
    <property type="project" value="TreeGrafter"/>
</dbReference>
<dbReference type="SUPFAM" id="SSF89919">
    <property type="entry name" value="Ribosome-binding factor A, RbfA"/>
    <property type="match status" value="1"/>
</dbReference>
<dbReference type="PANTHER" id="PTHR33515:SF1">
    <property type="entry name" value="RIBOSOME-BINDING FACTOR A, CHLOROPLASTIC-RELATED"/>
    <property type="match status" value="1"/>
</dbReference>
<evidence type="ECO:0000256" key="3">
    <source>
        <dbReference type="SAM" id="MobiDB-lite"/>
    </source>
</evidence>
<dbReference type="Gene3D" id="3.30.300.20">
    <property type="match status" value="1"/>
</dbReference>
<accession>A0A6L9S4X8</accession>
<organism evidence="4 5">
    <name type="scientific">Phytoactinopolyspora halotolerans</name>
    <dbReference type="NCBI Taxonomy" id="1981512"/>
    <lineage>
        <taxon>Bacteria</taxon>
        <taxon>Bacillati</taxon>
        <taxon>Actinomycetota</taxon>
        <taxon>Actinomycetes</taxon>
        <taxon>Jiangellales</taxon>
        <taxon>Jiangellaceae</taxon>
        <taxon>Phytoactinopolyspora</taxon>
    </lineage>
</organism>
<dbReference type="InterPro" id="IPR023799">
    <property type="entry name" value="RbfA_dom_sf"/>
</dbReference>
<dbReference type="GO" id="GO:0005829">
    <property type="term" value="C:cytosol"/>
    <property type="evidence" value="ECO:0007669"/>
    <property type="project" value="TreeGrafter"/>
</dbReference>
<dbReference type="RefSeq" id="WP_163735026.1">
    <property type="nucleotide sequence ID" value="NZ_JAAGOA010000004.1"/>
</dbReference>
<comment type="function">
    <text evidence="2">One of several proteins that assist in the late maturation steps of the functional core of the 30S ribosomal subunit. Associates with free 30S ribosomal subunits (but not with 30S subunits that are part of 70S ribosomes or polysomes). Required for efficient processing of 16S rRNA. May interact with the 5'-terminal helix region of 16S rRNA.</text>
</comment>
<keyword evidence="1 2" id="KW-0690">Ribosome biogenesis</keyword>
<feature type="compositionally biased region" description="Low complexity" evidence="3">
    <location>
        <begin position="120"/>
        <end position="129"/>
    </location>
</feature>
<keyword evidence="2" id="KW-0963">Cytoplasm</keyword>
<evidence type="ECO:0000256" key="1">
    <source>
        <dbReference type="ARBA" id="ARBA00022517"/>
    </source>
</evidence>
<dbReference type="InterPro" id="IPR020053">
    <property type="entry name" value="Ribosome-bd_factorA_CS"/>
</dbReference>
<dbReference type="NCBIfam" id="TIGR00082">
    <property type="entry name" value="rbfA"/>
    <property type="match status" value="1"/>
</dbReference>
<dbReference type="GO" id="GO:0030490">
    <property type="term" value="P:maturation of SSU-rRNA"/>
    <property type="evidence" value="ECO:0007669"/>
    <property type="project" value="UniProtKB-UniRule"/>
</dbReference>
<proteinExistence type="inferred from homology"/>
<comment type="caution">
    <text evidence="4">The sequence shown here is derived from an EMBL/GenBank/DDBJ whole genome shotgun (WGS) entry which is preliminary data.</text>
</comment>
<dbReference type="InterPro" id="IPR000238">
    <property type="entry name" value="RbfA"/>
</dbReference>
<feature type="compositionally biased region" description="Low complexity" evidence="3">
    <location>
        <begin position="148"/>
        <end position="158"/>
    </location>
</feature>
<dbReference type="Proteomes" id="UP000475214">
    <property type="component" value="Unassembled WGS sequence"/>
</dbReference>
<comment type="subcellular location">
    <subcellularLocation>
        <location evidence="2">Cytoplasm</location>
    </subcellularLocation>
</comment>
<dbReference type="HAMAP" id="MF_00003">
    <property type="entry name" value="RbfA"/>
    <property type="match status" value="1"/>
</dbReference>
<dbReference type="InterPro" id="IPR015946">
    <property type="entry name" value="KH_dom-like_a/b"/>
</dbReference>